<evidence type="ECO:0000313" key="8">
    <source>
        <dbReference type="Proteomes" id="UP000639403"/>
    </source>
</evidence>
<dbReference type="InterPro" id="IPR001969">
    <property type="entry name" value="Aspartic_peptidase_AS"/>
</dbReference>
<reference evidence="7" key="2">
    <citation type="journal article" name="Front. Microbiol.">
        <title>Degradative Capacity of Two Strains of Rhodonia placenta: From Phenotype to Genotype.</title>
        <authorList>
            <person name="Kolle M."/>
            <person name="Horta M.A.C."/>
            <person name="Nowrousian M."/>
            <person name="Ohm R.A."/>
            <person name="Benz J.P."/>
            <person name="Pilgard A."/>
        </authorList>
    </citation>
    <scope>NUCLEOTIDE SEQUENCE</scope>
    <source>
        <strain evidence="7">FPRL280</strain>
    </source>
</reference>
<dbReference type="Gene3D" id="2.40.70.10">
    <property type="entry name" value="Acid Proteases"/>
    <property type="match status" value="2"/>
</dbReference>
<keyword evidence="5" id="KW-0732">Signal</keyword>
<dbReference type="PANTHER" id="PTHR47966">
    <property type="entry name" value="BETA-SITE APP-CLEAVING ENZYME, ISOFORM A-RELATED"/>
    <property type="match status" value="1"/>
</dbReference>
<proteinExistence type="inferred from homology"/>
<evidence type="ECO:0000256" key="2">
    <source>
        <dbReference type="ARBA" id="ARBA00022750"/>
    </source>
</evidence>
<dbReference type="Proteomes" id="UP000639403">
    <property type="component" value="Unassembled WGS sequence"/>
</dbReference>
<dbReference type="PROSITE" id="PS51767">
    <property type="entry name" value="PEPTIDASE_A1"/>
    <property type="match status" value="1"/>
</dbReference>
<dbReference type="PANTHER" id="PTHR47966:SF51">
    <property type="entry name" value="BETA-SITE APP-CLEAVING ENZYME, ISOFORM A-RELATED"/>
    <property type="match status" value="1"/>
</dbReference>
<organism evidence="7 8">
    <name type="scientific">Rhodonia placenta</name>
    <dbReference type="NCBI Taxonomy" id="104341"/>
    <lineage>
        <taxon>Eukaryota</taxon>
        <taxon>Fungi</taxon>
        <taxon>Dikarya</taxon>
        <taxon>Basidiomycota</taxon>
        <taxon>Agaricomycotina</taxon>
        <taxon>Agaricomycetes</taxon>
        <taxon>Polyporales</taxon>
        <taxon>Adustoporiaceae</taxon>
        <taxon>Rhodonia</taxon>
    </lineage>
</organism>
<dbReference type="PRINTS" id="PR00792">
    <property type="entry name" value="PEPSIN"/>
</dbReference>
<keyword evidence="2 4" id="KW-0064">Aspartyl protease</keyword>
<dbReference type="InterPro" id="IPR001461">
    <property type="entry name" value="Aspartic_peptidase_A1"/>
</dbReference>
<feature type="chain" id="PRO_5034456053" description="Peptidase A1 domain-containing protein" evidence="5">
    <location>
        <begin position="22"/>
        <end position="400"/>
    </location>
</feature>
<evidence type="ECO:0000256" key="5">
    <source>
        <dbReference type="SAM" id="SignalP"/>
    </source>
</evidence>
<dbReference type="PROSITE" id="PS00141">
    <property type="entry name" value="ASP_PROTEASE"/>
    <property type="match status" value="1"/>
</dbReference>
<keyword evidence="4" id="KW-0378">Hydrolase</keyword>
<evidence type="ECO:0000256" key="1">
    <source>
        <dbReference type="ARBA" id="ARBA00007447"/>
    </source>
</evidence>
<dbReference type="GO" id="GO:0006508">
    <property type="term" value="P:proteolysis"/>
    <property type="evidence" value="ECO:0007669"/>
    <property type="project" value="UniProtKB-KW"/>
</dbReference>
<feature type="domain" description="Peptidase A1" evidence="6">
    <location>
        <begin position="72"/>
        <end position="391"/>
    </location>
</feature>
<keyword evidence="4" id="KW-0645">Protease</keyword>
<gene>
    <name evidence="7" type="ORF">IEO21_05220</name>
</gene>
<dbReference type="SUPFAM" id="SSF50630">
    <property type="entry name" value="Acid proteases"/>
    <property type="match status" value="1"/>
</dbReference>
<feature type="active site" evidence="3">
    <location>
        <position position="90"/>
    </location>
</feature>
<evidence type="ECO:0000259" key="6">
    <source>
        <dbReference type="PROSITE" id="PS51767"/>
    </source>
</evidence>
<comment type="similarity">
    <text evidence="1 4">Belongs to the peptidase A1 family.</text>
</comment>
<protein>
    <recommendedName>
        <fullName evidence="6">Peptidase A1 domain-containing protein</fullName>
    </recommendedName>
</protein>
<dbReference type="CDD" id="cd05471">
    <property type="entry name" value="pepsin_like"/>
    <property type="match status" value="1"/>
</dbReference>
<evidence type="ECO:0000256" key="4">
    <source>
        <dbReference type="RuleBase" id="RU000454"/>
    </source>
</evidence>
<feature type="signal peptide" evidence="5">
    <location>
        <begin position="1"/>
        <end position="21"/>
    </location>
</feature>
<dbReference type="GO" id="GO:0004190">
    <property type="term" value="F:aspartic-type endopeptidase activity"/>
    <property type="evidence" value="ECO:0007669"/>
    <property type="project" value="UniProtKB-KW"/>
</dbReference>
<sequence>MLRCLTLSAVLAAVVLSAVNATTIDLKPINGKTGAYMKGAADAHRARAAILKRNAGSNDISIPATNLEYMQYTASIGVGNPPTYYDLVIDTGSSNTFVGTGKPYVRTNTSISTGQPVNVTYGTGFFSGYEFYDQVTIAPDFVITNQSIGNAINSSSFEGVDGIIGVGPVDLTQFTLATEPNATIPTVLDNALAQGLISQQVLGVSFAPADSNSSINGKLTFGGADDELYFGDIAYTPITSTFPASLYWGVNVSATYGLQTIIPDSYAGIVDTGTTLIYIADDWYQSYLDAIPGSYYDSNTTGLTVIPHDQADFLAPFTVMVAGQPLILDAAAQLLPKDQNEVWGGEKHLRYGYIGPMGSDSGKGLDFIIGQKFMERFYAVFDQANSRVGFAYTNHTFSLP</sequence>
<dbReference type="InterPro" id="IPR021109">
    <property type="entry name" value="Peptidase_aspartic_dom_sf"/>
</dbReference>
<evidence type="ECO:0000256" key="3">
    <source>
        <dbReference type="PIRSR" id="PIRSR601461-1"/>
    </source>
</evidence>
<evidence type="ECO:0000313" key="7">
    <source>
        <dbReference type="EMBL" id="KAF9814209.1"/>
    </source>
</evidence>
<comment type="caution">
    <text evidence="7">The sequence shown here is derived from an EMBL/GenBank/DDBJ whole genome shotgun (WGS) entry which is preliminary data.</text>
</comment>
<name>A0A8H7P2B5_9APHY</name>
<dbReference type="Pfam" id="PF00026">
    <property type="entry name" value="Asp"/>
    <property type="match status" value="1"/>
</dbReference>
<dbReference type="EMBL" id="JADOXO010000091">
    <property type="protein sequence ID" value="KAF9814209.1"/>
    <property type="molecule type" value="Genomic_DNA"/>
</dbReference>
<feature type="active site" evidence="3">
    <location>
        <position position="271"/>
    </location>
</feature>
<accession>A0A8H7P2B5</accession>
<dbReference type="AlphaFoldDB" id="A0A8H7P2B5"/>
<reference evidence="7" key="1">
    <citation type="submission" date="2020-11" db="EMBL/GenBank/DDBJ databases">
        <authorList>
            <person name="Koelle M."/>
            <person name="Horta M.A.C."/>
            <person name="Nowrousian M."/>
            <person name="Ohm R.A."/>
            <person name="Benz P."/>
            <person name="Pilgard A."/>
        </authorList>
    </citation>
    <scope>NUCLEOTIDE SEQUENCE</scope>
    <source>
        <strain evidence="7">FPRL280</strain>
    </source>
</reference>
<dbReference type="InterPro" id="IPR034164">
    <property type="entry name" value="Pepsin-like_dom"/>
</dbReference>
<dbReference type="InterPro" id="IPR033121">
    <property type="entry name" value="PEPTIDASE_A1"/>
</dbReference>